<sequence>MNFDIKEAVEILERTPVTLEHMLSGLSDGWLRSHEGEGTWNAMEVIEHLIEAERTNWIPRLEFLLQEGEGKPFPPFDRYAHLNEAAEQSIVQKLQAFKAIRAQNLAKLKVLMDSAPDFERTGLHPAFGVVKLRELLSTWVVHDLTHTSQIVRVLAERYRHDVGPWIEYLGILKRR</sequence>
<organism evidence="2 3">
    <name type="scientific">Paenibacillus lautus</name>
    <name type="common">Bacillus lautus</name>
    <dbReference type="NCBI Taxonomy" id="1401"/>
    <lineage>
        <taxon>Bacteria</taxon>
        <taxon>Bacillati</taxon>
        <taxon>Bacillota</taxon>
        <taxon>Bacilli</taxon>
        <taxon>Bacillales</taxon>
        <taxon>Paenibacillaceae</taxon>
        <taxon>Paenibacillus</taxon>
    </lineage>
</organism>
<evidence type="ECO:0000313" key="2">
    <source>
        <dbReference type="EMBL" id="AYB47403.1"/>
    </source>
</evidence>
<accession>A0A385TV78</accession>
<proteinExistence type="predicted"/>
<protein>
    <submittedName>
        <fullName evidence="2">DinB family protein</fullName>
    </submittedName>
</protein>
<dbReference type="EMBL" id="CP032412">
    <property type="protein sequence ID" value="AYB47403.1"/>
    <property type="molecule type" value="Genomic_DNA"/>
</dbReference>
<gene>
    <name evidence="2" type="ORF">D5F53_30705</name>
</gene>
<feature type="domain" description="DinB-like" evidence="1">
    <location>
        <begin position="12"/>
        <end position="150"/>
    </location>
</feature>
<dbReference type="RefSeq" id="WP_119850834.1">
    <property type="nucleotide sequence ID" value="NZ_CP032412.1"/>
</dbReference>
<dbReference type="InterPro" id="IPR024775">
    <property type="entry name" value="DinB-like"/>
</dbReference>
<evidence type="ECO:0000313" key="3">
    <source>
        <dbReference type="Proteomes" id="UP000266552"/>
    </source>
</evidence>
<dbReference type="InterPro" id="IPR034660">
    <property type="entry name" value="DinB/YfiT-like"/>
</dbReference>
<dbReference type="SUPFAM" id="SSF109854">
    <property type="entry name" value="DinB/YfiT-like putative metalloenzymes"/>
    <property type="match status" value="1"/>
</dbReference>
<reference evidence="2 3" key="1">
    <citation type="submission" date="2018-09" db="EMBL/GenBank/DDBJ databases">
        <title>Genome Sequence of Paenibacillus lautus Strain E7593-69, Azo Dye-Degrading Bacteria, Isolated from Commercial Tattoo Inks.</title>
        <authorList>
            <person name="Nho S.W."/>
            <person name="Kim S.-J."/>
            <person name="Kweon O."/>
            <person name="Cerniglia C.E."/>
        </authorList>
    </citation>
    <scope>NUCLEOTIDE SEQUENCE [LARGE SCALE GENOMIC DNA]</scope>
    <source>
        <strain evidence="2 3">E7593-69</strain>
    </source>
</reference>
<dbReference type="KEGG" id="plw:D5F53_30705"/>
<dbReference type="Proteomes" id="UP000266552">
    <property type="component" value="Chromosome"/>
</dbReference>
<dbReference type="AlphaFoldDB" id="A0A385TV78"/>
<name>A0A385TV78_PAELA</name>
<evidence type="ECO:0000259" key="1">
    <source>
        <dbReference type="Pfam" id="PF12867"/>
    </source>
</evidence>
<keyword evidence="3" id="KW-1185">Reference proteome</keyword>
<dbReference type="Gene3D" id="1.20.120.450">
    <property type="entry name" value="dinb family like domain"/>
    <property type="match status" value="1"/>
</dbReference>
<dbReference type="Pfam" id="PF12867">
    <property type="entry name" value="DinB_2"/>
    <property type="match status" value="1"/>
</dbReference>